<keyword evidence="8" id="KW-1185">Reference proteome</keyword>
<comment type="subcellular location">
    <subcellularLocation>
        <location evidence="1">Cell envelope</location>
    </subcellularLocation>
</comment>
<evidence type="ECO:0000256" key="3">
    <source>
        <dbReference type="ARBA" id="ARBA00022448"/>
    </source>
</evidence>
<gene>
    <name evidence="7" type="ordered locus">Despr_1991</name>
</gene>
<dbReference type="Pfam" id="PF25954">
    <property type="entry name" value="Beta-barrel_RND_2"/>
    <property type="match status" value="1"/>
</dbReference>
<dbReference type="SUPFAM" id="SSF111369">
    <property type="entry name" value="HlyD-like secretion proteins"/>
    <property type="match status" value="1"/>
</dbReference>
<dbReference type="InterPro" id="IPR006143">
    <property type="entry name" value="RND_pump_MFP"/>
</dbReference>
<protein>
    <submittedName>
        <fullName evidence="7">Efflux transporter, RND family, MFP subunit</fullName>
    </submittedName>
</protein>
<dbReference type="NCBIfam" id="TIGR01730">
    <property type="entry name" value="RND_mfp"/>
    <property type="match status" value="1"/>
</dbReference>
<keyword evidence="3" id="KW-0813">Transport</keyword>
<dbReference type="Proteomes" id="UP000006365">
    <property type="component" value="Chromosome"/>
</dbReference>
<dbReference type="InterPro" id="IPR058625">
    <property type="entry name" value="MdtA-like_BSH"/>
</dbReference>
<dbReference type="GO" id="GO:1990281">
    <property type="term" value="C:efflux pump complex"/>
    <property type="evidence" value="ECO:0007669"/>
    <property type="project" value="TreeGrafter"/>
</dbReference>
<evidence type="ECO:0000313" key="7">
    <source>
        <dbReference type="EMBL" id="ADW18139.1"/>
    </source>
</evidence>
<organism evidence="7 8">
    <name type="scientific">Desulfobulbus propionicus (strain ATCC 33891 / DSM 2032 / VKM B-1956 / 1pr3)</name>
    <dbReference type="NCBI Taxonomy" id="577650"/>
    <lineage>
        <taxon>Bacteria</taxon>
        <taxon>Pseudomonadati</taxon>
        <taxon>Thermodesulfobacteriota</taxon>
        <taxon>Desulfobulbia</taxon>
        <taxon>Desulfobulbales</taxon>
        <taxon>Desulfobulbaceae</taxon>
        <taxon>Desulfobulbus</taxon>
    </lineage>
</organism>
<dbReference type="Gene3D" id="2.40.30.170">
    <property type="match status" value="1"/>
</dbReference>
<evidence type="ECO:0000259" key="6">
    <source>
        <dbReference type="Pfam" id="PF25967"/>
    </source>
</evidence>
<dbReference type="GO" id="GO:0015562">
    <property type="term" value="F:efflux transmembrane transporter activity"/>
    <property type="evidence" value="ECO:0007669"/>
    <property type="project" value="TreeGrafter"/>
</dbReference>
<reference evidence="7 8" key="1">
    <citation type="journal article" date="2011" name="Stand. Genomic Sci.">
        <title>Complete genome sequence of Desulfobulbus propionicus type strain (1pr3).</title>
        <authorList>
            <person name="Pagani I."/>
            <person name="Lapidus A."/>
            <person name="Nolan M."/>
            <person name="Lucas S."/>
            <person name="Hammon N."/>
            <person name="Deshpande S."/>
            <person name="Cheng J.F."/>
            <person name="Chertkov O."/>
            <person name="Davenport K."/>
            <person name="Tapia R."/>
            <person name="Han C."/>
            <person name="Goodwin L."/>
            <person name="Pitluck S."/>
            <person name="Liolios K."/>
            <person name="Mavromatis K."/>
            <person name="Ivanova N."/>
            <person name="Mikhailova N."/>
            <person name="Pati A."/>
            <person name="Chen A."/>
            <person name="Palaniappan K."/>
            <person name="Land M."/>
            <person name="Hauser L."/>
            <person name="Chang Y.J."/>
            <person name="Jeffries C.D."/>
            <person name="Detter J.C."/>
            <person name="Brambilla E."/>
            <person name="Kannan K.P."/>
            <person name="Djao O.D."/>
            <person name="Rohde M."/>
            <person name="Pukall R."/>
            <person name="Spring S."/>
            <person name="Goker M."/>
            <person name="Sikorski J."/>
            <person name="Woyke T."/>
            <person name="Bristow J."/>
            <person name="Eisen J.A."/>
            <person name="Markowitz V."/>
            <person name="Hugenholtz P."/>
            <person name="Kyrpides N.C."/>
            <person name="Klenk H.P."/>
        </authorList>
    </citation>
    <scope>NUCLEOTIDE SEQUENCE [LARGE SCALE GENOMIC DNA]</scope>
    <source>
        <strain evidence="8">ATCC 33891 / DSM 2032 / 1pr3</strain>
    </source>
</reference>
<feature type="domain" description="Multidrug resistance protein MdtA-like C-terminal permuted SH3" evidence="6">
    <location>
        <begin position="325"/>
        <end position="365"/>
    </location>
</feature>
<comment type="similarity">
    <text evidence="2">Belongs to the membrane fusion protein (MFP) (TC 8.A.1) family.</text>
</comment>
<evidence type="ECO:0000259" key="4">
    <source>
        <dbReference type="Pfam" id="PF25917"/>
    </source>
</evidence>
<dbReference type="Pfam" id="PF25967">
    <property type="entry name" value="RND-MFP_C"/>
    <property type="match status" value="1"/>
</dbReference>
<evidence type="ECO:0000259" key="5">
    <source>
        <dbReference type="Pfam" id="PF25954"/>
    </source>
</evidence>
<sequence>MSLKKVSLLLVPVLAIGFFAGYRFLTREQPIKVTVQAVDRGLVEATVANTRAGTVKARNRANLTPPIGGQIATLHVRKADTVKAGQILLTLWNKDLQAELQLARSETIAAEAAVRENCLMADLAERQAARQRELRTTKATSESKYDEAQATARARRAACEAATARRAVSAARVKATEATLERTILIAPFDGIVAEVNGEVGEYLTPSPPGIATLPAVDLINMQSLYVAAPIDEIDAAQIRPGMAVRISLDAFPKQSFPGTVHSISPYVLEVAKQARTVEIEADFAQNAAPPNLLAGYSADVEIILATRPQVMRIPSEALLGDGSVYLLDPKSKRVERRRVTTGLANWKFTEVSAGLQPGETVVTSIDRQGLADGVLVEVEQPARTVATP</sequence>
<evidence type="ECO:0000256" key="2">
    <source>
        <dbReference type="ARBA" id="ARBA00009477"/>
    </source>
</evidence>
<accession>A0A7U3YMK3</accession>
<dbReference type="Pfam" id="PF25917">
    <property type="entry name" value="BSH_RND"/>
    <property type="match status" value="1"/>
</dbReference>
<dbReference type="Gene3D" id="2.40.420.20">
    <property type="match status" value="1"/>
</dbReference>
<dbReference type="AlphaFoldDB" id="A0A7U3YMK3"/>
<dbReference type="Gene3D" id="1.10.287.470">
    <property type="entry name" value="Helix hairpin bin"/>
    <property type="match status" value="1"/>
</dbReference>
<dbReference type="Gene3D" id="2.40.50.100">
    <property type="match status" value="1"/>
</dbReference>
<feature type="domain" description="CusB-like beta-barrel" evidence="5">
    <location>
        <begin position="227"/>
        <end position="286"/>
    </location>
</feature>
<proteinExistence type="inferred from homology"/>
<dbReference type="EMBL" id="CP002364">
    <property type="protein sequence ID" value="ADW18139.1"/>
    <property type="molecule type" value="Genomic_DNA"/>
</dbReference>
<evidence type="ECO:0000313" key="8">
    <source>
        <dbReference type="Proteomes" id="UP000006365"/>
    </source>
</evidence>
<dbReference type="RefSeq" id="WP_015724679.1">
    <property type="nucleotide sequence ID" value="NC_014972.1"/>
</dbReference>
<dbReference type="InterPro" id="IPR058792">
    <property type="entry name" value="Beta-barrel_RND_2"/>
</dbReference>
<dbReference type="PANTHER" id="PTHR30469">
    <property type="entry name" value="MULTIDRUG RESISTANCE PROTEIN MDTA"/>
    <property type="match status" value="1"/>
</dbReference>
<name>A0A7U3YMK3_DESPD</name>
<feature type="domain" description="Multidrug resistance protein MdtA-like barrel-sandwich hybrid" evidence="4">
    <location>
        <begin position="60"/>
        <end position="205"/>
    </location>
</feature>
<dbReference type="InterPro" id="IPR058627">
    <property type="entry name" value="MdtA-like_C"/>
</dbReference>
<dbReference type="KEGG" id="dpr:Despr_1991"/>
<dbReference type="PANTHER" id="PTHR30469:SF15">
    <property type="entry name" value="HLYD FAMILY OF SECRETION PROTEINS"/>
    <property type="match status" value="1"/>
</dbReference>
<evidence type="ECO:0000256" key="1">
    <source>
        <dbReference type="ARBA" id="ARBA00004196"/>
    </source>
</evidence>